<feature type="region of interest" description="Disordered" evidence="1">
    <location>
        <begin position="388"/>
        <end position="408"/>
    </location>
</feature>
<dbReference type="AlphaFoldDB" id="A0A5B8VNH0"/>
<protein>
    <submittedName>
        <fullName evidence="3">DUF3472 domain-containing protein</fullName>
    </submittedName>
</protein>
<keyword evidence="2" id="KW-0732">Signal</keyword>
<proteinExistence type="predicted"/>
<name>A0A5B8VNH0_9BACT</name>
<dbReference type="InterPro" id="IPR021862">
    <property type="entry name" value="DUF3472"/>
</dbReference>
<accession>A0A5B8VNH0</accession>
<gene>
    <name evidence="3" type="ORF">FSB73_15885</name>
</gene>
<dbReference type="Pfam" id="PF11958">
    <property type="entry name" value="DUF3472"/>
    <property type="match status" value="1"/>
</dbReference>
<feature type="compositionally biased region" description="Low complexity" evidence="1">
    <location>
        <begin position="388"/>
        <end position="399"/>
    </location>
</feature>
<dbReference type="KEGG" id="agi:FSB73_15885"/>
<dbReference type="Proteomes" id="UP000321291">
    <property type="component" value="Chromosome"/>
</dbReference>
<dbReference type="EMBL" id="CP042434">
    <property type="protein sequence ID" value="QEC72939.1"/>
    <property type="molecule type" value="Genomic_DNA"/>
</dbReference>
<reference evidence="3 4" key="1">
    <citation type="journal article" date="2017" name="Int. J. Syst. Evol. Microbiol.">
        <title>Arachidicoccus ginsenosidivorans sp. nov., with ginsenoside-converting activity isolated from ginseng cultivating soil.</title>
        <authorList>
            <person name="Siddiqi M.Z."/>
            <person name="Aslam Z."/>
            <person name="Im W.T."/>
        </authorList>
    </citation>
    <scope>NUCLEOTIDE SEQUENCE [LARGE SCALE GENOMIC DNA]</scope>
    <source>
        <strain evidence="3 4">Gsoil 809</strain>
    </source>
</reference>
<evidence type="ECO:0000313" key="3">
    <source>
        <dbReference type="EMBL" id="QEC72939.1"/>
    </source>
</evidence>
<evidence type="ECO:0000313" key="4">
    <source>
        <dbReference type="Proteomes" id="UP000321291"/>
    </source>
</evidence>
<evidence type="ECO:0000256" key="2">
    <source>
        <dbReference type="SAM" id="SignalP"/>
    </source>
</evidence>
<sequence length="408" mass="45706">MQQKRYLFFQVLTFIIVLSLTAVQPAGAQGAAPSEHLVFYFPSDAVLKMHMIKITQTAYASYFEINSFTKGYAGLQHTPDSSKGSSHTMISSLWDPNTANGIYAQVDYKAPDTYTGRFGGEGDGYQSINPYNWTINNWYNQVIRSWKSNGRLHIATFIQNLSNNNWFHTATFSIPDEPGYLGHNNDAFLEDWTGTGSNRDGRHIRKAYFKDCWNLSTTGQWEKHTSRHFSANAGDSARNGIYDRAFNAGYDANQDAYFMQHGGNTTPNAGFGSGRTLKLPAQRGQGSSPSLTTGEIKKVYASYDHQKVIVNWQINAQKSPQLSARVEILDAQKRIIASYIDTLPERRSDTLDIPLSAGTYTTKVTIRDIFNQLSVPVTTRFIAGNNNSKSWSSKHPISSDQKKRISSR</sequence>
<feature type="signal peptide" evidence="2">
    <location>
        <begin position="1"/>
        <end position="28"/>
    </location>
</feature>
<dbReference type="RefSeq" id="WP_146784341.1">
    <property type="nucleotide sequence ID" value="NZ_CP042434.1"/>
</dbReference>
<dbReference type="OrthoDB" id="1155193at2"/>
<keyword evidence="4" id="KW-1185">Reference proteome</keyword>
<feature type="chain" id="PRO_5022886881" evidence="2">
    <location>
        <begin position="29"/>
        <end position="408"/>
    </location>
</feature>
<evidence type="ECO:0000256" key="1">
    <source>
        <dbReference type="SAM" id="MobiDB-lite"/>
    </source>
</evidence>
<organism evidence="3 4">
    <name type="scientific">Arachidicoccus ginsenosidivorans</name>
    <dbReference type="NCBI Taxonomy" id="496057"/>
    <lineage>
        <taxon>Bacteria</taxon>
        <taxon>Pseudomonadati</taxon>
        <taxon>Bacteroidota</taxon>
        <taxon>Chitinophagia</taxon>
        <taxon>Chitinophagales</taxon>
        <taxon>Chitinophagaceae</taxon>
        <taxon>Arachidicoccus</taxon>
    </lineage>
</organism>